<keyword evidence="3" id="KW-1185">Reference proteome</keyword>
<keyword evidence="1" id="KW-0472">Membrane</keyword>
<accession>A0A1C5H642</accession>
<dbReference type="RefSeq" id="WP_091057797.1">
    <property type="nucleotide sequence ID" value="NZ_FMDM01000002.1"/>
</dbReference>
<feature type="transmembrane region" description="Helical" evidence="1">
    <location>
        <begin position="110"/>
        <end position="128"/>
    </location>
</feature>
<keyword evidence="1" id="KW-1133">Transmembrane helix</keyword>
<dbReference type="EMBL" id="FMDM01000002">
    <property type="protein sequence ID" value="SCG41506.1"/>
    <property type="molecule type" value="Genomic_DNA"/>
</dbReference>
<proteinExistence type="predicted"/>
<protein>
    <submittedName>
        <fullName evidence="2">Uncharacterized protein</fullName>
    </submittedName>
</protein>
<organism evidence="2 3">
    <name type="scientific">Micromonospora humi</name>
    <dbReference type="NCBI Taxonomy" id="745366"/>
    <lineage>
        <taxon>Bacteria</taxon>
        <taxon>Bacillati</taxon>
        <taxon>Actinomycetota</taxon>
        <taxon>Actinomycetes</taxon>
        <taxon>Micromonosporales</taxon>
        <taxon>Micromonosporaceae</taxon>
        <taxon>Micromonospora</taxon>
    </lineage>
</organism>
<feature type="transmembrane region" description="Helical" evidence="1">
    <location>
        <begin position="12"/>
        <end position="36"/>
    </location>
</feature>
<keyword evidence="1" id="KW-0812">Transmembrane</keyword>
<evidence type="ECO:0000256" key="1">
    <source>
        <dbReference type="SAM" id="Phobius"/>
    </source>
</evidence>
<feature type="transmembrane region" description="Helical" evidence="1">
    <location>
        <begin position="70"/>
        <end position="98"/>
    </location>
</feature>
<reference evidence="3" key="1">
    <citation type="submission" date="2016-06" db="EMBL/GenBank/DDBJ databases">
        <authorList>
            <person name="Varghese N."/>
            <person name="Submissions Spin"/>
        </authorList>
    </citation>
    <scope>NUCLEOTIDE SEQUENCE [LARGE SCALE GENOMIC DNA]</scope>
    <source>
        <strain evidence="3">DSM 45647</strain>
    </source>
</reference>
<dbReference type="STRING" id="745366.GA0070213_102344"/>
<dbReference type="Proteomes" id="UP000199360">
    <property type="component" value="Unassembled WGS sequence"/>
</dbReference>
<gene>
    <name evidence="2" type="ORF">GA0070213_102344</name>
</gene>
<sequence>MSVDALPARPPLARTVAAAQLALVLAFLAVAALWLARMTAADVGPAEMRSGAYDPKDLVPLGMHGWNPFMWLYGLTAMLFLAGLASPLLAGYGALLLARDRRALSGALRALLLVGVVAGLVVTVLRFTPVGADMQAWWLD</sequence>
<evidence type="ECO:0000313" key="2">
    <source>
        <dbReference type="EMBL" id="SCG41506.1"/>
    </source>
</evidence>
<dbReference type="AlphaFoldDB" id="A0A1C5H642"/>
<dbReference type="OrthoDB" id="3393445at2"/>
<name>A0A1C5H642_9ACTN</name>
<evidence type="ECO:0000313" key="3">
    <source>
        <dbReference type="Proteomes" id="UP000199360"/>
    </source>
</evidence>